<dbReference type="PANTHER" id="PTHR34582:SF6">
    <property type="entry name" value="UPF0702 TRANSMEMBRANE PROTEIN YCAP"/>
    <property type="match status" value="1"/>
</dbReference>
<evidence type="ECO:0000259" key="9">
    <source>
        <dbReference type="Pfam" id="PF20730"/>
    </source>
</evidence>
<reference evidence="10 11" key="1">
    <citation type="journal article" date="2019" name="Int. J. Syst. Evol. Microbiol.">
        <title>The Global Catalogue of Microorganisms (GCM) 10K type strain sequencing project: providing services to taxonomists for standard genome sequencing and annotation.</title>
        <authorList>
            <consortium name="The Broad Institute Genomics Platform"/>
            <consortium name="The Broad Institute Genome Sequencing Center for Infectious Disease"/>
            <person name="Wu L."/>
            <person name="Ma J."/>
        </authorList>
    </citation>
    <scope>NUCLEOTIDE SEQUENCE [LARGE SCALE GENOMIC DNA]</scope>
    <source>
        <strain evidence="10 11">JCM 15591</strain>
    </source>
</reference>
<keyword evidence="6 7" id="KW-0472">Membrane</keyword>
<evidence type="ECO:0000256" key="5">
    <source>
        <dbReference type="ARBA" id="ARBA00022989"/>
    </source>
</evidence>
<dbReference type="InterPro" id="IPR048454">
    <property type="entry name" value="YetF_N"/>
</dbReference>
<feature type="transmembrane region" description="Helical" evidence="7">
    <location>
        <begin position="31"/>
        <end position="49"/>
    </location>
</feature>
<keyword evidence="4 7" id="KW-0812">Transmembrane</keyword>
<comment type="similarity">
    <text evidence="2">Belongs to the UPF0702 family.</text>
</comment>
<feature type="transmembrane region" description="Helical" evidence="7">
    <location>
        <begin position="6"/>
        <end position="22"/>
    </location>
</feature>
<keyword evidence="5 7" id="KW-1133">Transmembrane helix</keyword>
<dbReference type="InterPro" id="IPR023090">
    <property type="entry name" value="UPF0702_alpha/beta_dom_sf"/>
</dbReference>
<dbReference type="PANTHER" id="PTHR34582">
    <property type="entry name" value="UPF0702 TRANSMEMBRANE PROTEIN YCAP"/>
    <property type="match status" value="1"/>
</dbReference>
<evidence type="ECO:0000256" key="1">
    <source>
        <dbReference type="ARBA" id="ARBA00004651"/>
    </source>
</evidence>
<protein>
    <recommendedName>
        <fullName evidence="12">DUF421 domain-containing protein</fullName>
    </recommendedName>
</protein>
<feature type="domain" description="YetF-like N-terminal transmembrane" evidence="9">
    <location>
        <begin position="2"/>
        <end position="73"/>
    </location>
</feature>
<dbReference type="InterPro" id="IPR007353">
    <property type="entry name" value="DUF421"/>
</dbReference>
<evidence type="ECO:0000256" key="7">
    <source>
        <dbReference type="SAM" id="Phobius"/>
    </source>
</evidence>
<sequence length="162" mass="17589">MELIIRTVVIFFALWLVMRVAGKRQVANMDAFDLVTIIVLGGVVTQGILQEDYSAVSAVVALGLVTLLSVGLSWLGWRFRKVGSVIEGKPTILLRDGRPDLRAMAAERVSEANMFAAAREHGLRSLEDADLIVLEADGAFSFFVRDDSGEADPPDDTKAQAV</sequence>
<proteinExistence type="inferred from homology"/>
<evidence type="ECO:0000259" key="8">
    <source>
        <dbReference type="Pfam" id="PF04239"/>
    </source>
</evidence>
<keyword evidence="3" id="KW-1003">Cell membrane</keyword>
<keyword evidence="11" id="KW-1185">Reference proteome</keyword>
<dbReference type="Gene3D" id="3.30.240.20">
    <property type="entry name" value="bsu07140 like domains"/>
    <property type="match status" value="1"/>
</dbReference>
<comment type="subcellular location">
    <subcellularLocation>
        <location evidence="1">Cell membrane</location>
        <topology evidence="1">Multi-pass membrane protein</topology>
    </subcellularLocation>
</comment>
<dbReference type="RefSeq" id="WP_324385869.1">
    <property type="nucleotide sequence ID" value="NZ_BAAAPN010000097.1"/>
</dbReference>
<evidence type="ECO:0000256" key="6">
    <source>
        <dbReference type="ARBA" id="ARBA00023136"/>
    </source>
</evidence>
<name>A0ABN2L2N9_9MICO</name>
<dbReference type="Proteomes" id="UP001501475">
    <property type="component" value="Unassembled WGS sequence"/>
</dbReference>
<evidence type="ECO:0000256" key="4">
    <source>
        <dbReference type="ARBA" id="ARBA00022692"/>
    </source>
</evidence>
<organism evidence="10 11">
    <name type="scientific">Nostocoides vanveenii</name>
    <dbReference type="NCBI Taxonomy" id="330835"/>
    <lineage>
        <taxon>Bacteria</taxon>
        <taxon>Bacillati</taxon>
        <taxon>Actinomycetota</taxon>
        <taxon>Actinomycetes</taxon>
        <taxon>Micrococcales</taxon>
        <taxon>Intrasporangiaceae</taxon>
        <taxon>Nostocoides</taxon>
    </lineage>
</organism>
<dbReference type="Pfam" id="PF04239">
    <property type="entry name" value="DUF421"/>
    <property type="match status" value="1"/>
</dbReference>
<feature type="transmembrane region" description="Helical" evidence="7">
    <location>
        <begin position="55"/>
        <end position="77"/>
    </location>
</feature>
<evidence type="ECO:0000313" key="11">
    <source>
        <dbReference type="Proteomes" id="UP001501475"/>
    </source>
</evidence>
<gene>
    <name evidence="10" type="ORF">GCM10009810_32710</name>
</gene>
<dbReference type="Pfam" id="PF20730">
    <property type="entry name" value="YetF_N"/>
    <property type="match status" value="1"/>
</dbReference>
<evidence type="ECO:0000256" key="3">
    <source>
        <dbReference type="ARBA" id="ARBA00022475"/>
    </source>
</evidence>
<evidence type="ECO:0000313" key="10">
    <source>
        <dbReference type="EMBL" id="GAA1772903.1"/>
    </source>
</evidence>
<evidence type="ECO:0008006" key="12">
    <source>
        <dbReference type="Google" id="ProtNLM"/>
    </source>
</evidence>
<dbReference type="EMBL" id="BAAAPN010000097">
    <property type="protein sequence ID" value="GAA1772903.1"/>
    <property type="molecule type" value="Genomic_DNA"/>
</dbReference>
<evidence type="ECO:0000256" key="2">
    <source>
        <dbReference type="ARBA" id="ARBA00006448"/>
    </source>
</evidence>
<accession>A0ABN2L2N9</accession>
<comment type="caution">
    <text evidence="10">The sequence shown here is derived from an EMBL/GenBank/DDBJ whole genome shotgun (WGS) entry which is preliminary data.</text>
</comment>
<feature type="domain" description="YetF C-terminal" evidence="8">
    <location>
        <begin position="78"/>
        <end position="147"/>
    </location>
</feature>